<dbReference type="PROSITE" id="PS50044">
    <property type="entry name" value="SIGMA54_3"/>
    <property type="match status" value="1"/>
</dbReference>
<feature type="domain" description="RNA polymerase sigma factor 54 core-binding" evidence="10">
    <location>
        <begin position="88"/>
        <end position="275"/>
    </location>
</feature>
<dbReference type="PIRSF" id="PIRSF000774">
    <property type="entry name" value="RpoN"/>
    <property type="match status" value="1"/>
</dbReference>
<dbReference type="GO" id="GO:0001216">
    <property type="term" value="F:DNA-binding transcription activator activity"/>
    <property type="evidence" value="ECO:0007669"/>
    <property type="project" value="InterPro"/>
</dbReference>
<evidence type="ECO:0000313" key="12">
    <source>
        <dbReference type="Proteomes" id="UP000215694"/>
    </source>
</evidence>
<dbReference type="PANTHER" id="PTHR32248:SF4">
    <property type="entry name" value="RNA POLYMERASE SIGMA-54 FACTOR"/>
    <property type="match status" value="1"/>
</dbReference>
<keyword evidence="4" id="KW-0548">Nucleotidyltransferase</keyword>
<keyword evidence="6" id="KW-0731">Sigma factor</keyword>
<dbReference type="InterPro" id="IPR000394">
    <property type="entry name" value="RNA_pol_sigma_54"/>
</dbReference>
<reference evidence="11 12" key="1">
    <citation type="journal article" date="2017" name="Genome Announc.">
        <title>Draft Genome Sequence of Romboutsia weinsteinii sp. nov. Strain CCRI-19649(T) Isolated from Surface Water.</title>
        <authorList>
            <person name="Maheux A.F."/>
            <person name="Boudreau D.K."/>
            <person name="Berube E."/>
            <person name="Boissinot M."/>
            <person name="Cantin P."/>
            <person name="Raymond F."/>
            <person name="Corbeil J."/>
            <person name="Omar R.F."/>
            <person name="Bergeron M.G."/>
        </authorList>
    </citation>
    <scope>NUCLEOTIDE SEQUENCE [LARGE SCALE GENOMIC DNA]</scope>
    <source>
        <strain evidence="11 12">CCRI-19649</strain>
    </source>
</reference>
<proteinExistence type="inferred from homology"/>
<gene>
    <name evidence="11" type="primary">rpoN</name>
    <name evidence="11" type="ORF">CHL78_013435</name>
</gene>
<dbReference type="NCBIfam" id="TIGR02395">
    <property type="entry name" value="rpoN_sigma"/>
    <property type="match status" value="1"/>
</dbReference>
<evidence type="ECO:0000256" key="1">
    <source>
        <dbReference type="ARBA" id="ARBA00008798"/>
    </source>
</evidence>
<feature type="domain" description="RNA polymerase sigma factor 54 DNA-binding" evidence="9">
    <location>
        <begin position="290"/>
        <end position="448"/>
    </location>
</feature>
<protein>
    <submittedName>
        <fullName evidence="11">RNA polymerase sigma-54 factor</fullName>
    </submittedName>
</protein>
<dbReference type="PROSITE" id="PS00717">
    <property type="entry name" value="SIGMA54_1"/>
    <property type="match status" value="1"/>
</dbReference>
<dbReference type="GO" id="GO:0000428">
    <property type="term" value="C:DNA-directed RNA polymerase complex"/>
    <property type="evidence" value="ECO:0007669"/>
    <property type="project" value="UniProtKB-KW"/>
</dbReference>
<evidence type="ECO:0000256" key="7">
    <source>
        <dbReference type="ARBA" id="ARBA00023125"/>
    </source>
</evidence>
<organism evidence="11 12">
    <name type="scientific">Romboutsia weinsteinii</name>
    <dbReference type="NCBI Taxonomy" id="2020949"/>
    <lineage>
        <taxon>Bacteria</taxon>
        <taxon>Bacillati</taxon>
        <taxon>Bacillota</taxon>
        <taxon>Clostridia</taxon>
        <taxon>Peptostreptococcales</taxon>
        <taxon>Peptostreptococcaceae</taxon>
        <taxon>Romboutsia</taxon>
    </lineage>
</organism>
<dbReference type="PANTHER" id="PTHR32248">
    <property type="entry name" value="RNA POLYMERASE SIGMA-54 FACTOR"/>
    <property type="match status" value="1"/>
</dbReference>
<evidence type="ECO:0000259" key="10">
    <source>
        <dbReference type="Pfam" id="PF04963"/>
    </source>
</evidence>
<evidence type="ECO:0000256" key="3">
    <source>
        <dbReference type="ARBA" id="ARBA00022679"/>
    </source>
</evidence>
<dbReference type="Gene3D" id="1.10.10.60">
    <property type="entry name" value="Homeodomain-like"/>
    <property type="match status" value="1"/>
</dbReference>
<keyword evidence="2" id="KW-0240">DNA-directed RNA polymerase</keyword>
<dbReference type="GO" id="GO:0016987">
    <property type="term" value="F:sigma factor activity"/>
    <property type="evidence" value="ECO:0007669"/>
    <property type="project" value="UniProtKB-KW"/>
</dbReference>
<dbReference type="EMBL" id="NOJY02000027">
    <property type="protein sequence ID" value="RDY26410.1"/>
    <property type="molecule type" value="Genomic_DNA"/>
</dbReference>
<evidence type="ECO:0000256" key="6">
    <source>
        <dbReference type="ARBA" id="ARBA00023082"/>
    </source>
</evidence>
<dbReference type="PRINTS" id="PR00045">
    <property type="entry name" value="SIGMA54FCT"/>
</dbReference>
<keyword evidence="12" id="KW-1185">Reference proteome</keyword>
<dbReference type="Pfam" id="PF04963">
    <property type="entry name" value="Sigma54_CBD"/>
    <property type="match status" value="1"/>
</dbReference>
<comment type="caution">
    <text evidence="11">The sequence shown here is derived from an EMBL/GenBank/DDBJ whole genome shotgun (WGS) entry which is preliminary data.</text>
</comment>
<dbReference type="Pfam" id="PF00309">
    <property type="entry name" value="Sigma54_AID"/>
    <property type="match status" value="1"/>
</dbReference>
<dbReference type="GO" id="GO:0016779">
    <property type="term" value="F:nucleotidyltransferase activity"/>
    <property type="evidence" value="ECO:0007669"/>
    <property type="project" value="UniProtKB-KW"/>
</dbReference>
<dbReference type="Pfam" id="PF04552">
    <property type="entry name" value="Sigma54_DBD"/>
    <property type="match status" value="1"/>
</dbReference>
<comment type="similarity">
    <text evidence="1">Belongs to the sigma-54 factor family.</text>
</comment>
<keyword evidence="7" id="KW-0238">DNA-binding</keyword>
<evidence type="ECO:0000313" key="11">
    <source>
        <dbReference type="EMBL" id="RDY26410.1"/>
    </source>
</evidence>
<evidence type="ECO:0000256" key="4">
    <source>
        <dbReference type="ARBA" id="ARBA00022695"/>
    </source>
</evidence>
<dbReference type="PROSITE" id="PS00718">
    <property type="entry name" value="SIGMA54_2"/>
    <property type="match status" value="1"/>
</dbReference>
<dbReference type="AlphaFoldDB" id="A0A371J0W7"/>
<dbReference type="RefSeq" id="WP_094369717.1">
    <property type="nucleotide sequence ID" value="NZ_NOJY02000027.1"/>
</dbReference>
<evidence type="ECO:0000256" key="8">
    <source>
        <dbReference type="ARBA" id="ARBA00023163"/>
    </source>
</evidence>
<evidence type="ECO:0000256" key="5">
    <source>
        <dbReference type="ARBA" id="ARBA00023015"/>
    </source>
</evidence>
<dbReference type="Gene3D" id="1.10.10.1330">
    <property type="entry name" value="RNA polymerase sigma-54 factor, core-binding domain"/>
    <property type="match status" value="1"/>
</dbReference>
<dbReference type="GO" id="GO:0006352">
    <property type="term" value="P:DNA-templated transcription initiation"/>
    <property type="evidence" value="ECO:0007669"/>
    <property type="project" value="InterPro"/>
</dbReference>
<evidence type="ECO:0000256" key="2">
    <source>
        <dbReference type="ARBA" id="ARBA00022478"/>
    </source>
</evidence>
<sequence length="449" mass="52143">MNFNNSLQLTQSQKLIMTTQLKQSLSILNMSKLELEEEIKREVESNPLLDAEKSAEIDWESYIKDIERNTHYIDKNEINFNSDNDINFENLVKYSSNIYETLLSQISLYRLRKLEREVCEYIIESLDEDGYLRVEESEIIEALNIDKEVFEDCLANIQQLEPSGVGARSLEECLIIQMNDLGIYNDILEEIVRHDLDLIATNKYKEISKKYNLQLQKCVNLISIIKTLDPKPGRACSIEKTVYVQPDVVVEKIDDEFVICSNDKDNYKLRINNYYKEILKNSQSDSEAKEFIKERLNSATGLMKNIESRKSTILRIAEEIIKAQDEFLRKGEKYIKPLRMKDIASELECHESTISRGVNGKYMLTPFGLYEFKYFFSSALETEDSGTTSSTSIKKIIQETIKNENKSKPLSDEYISKKLKEEGINVARRTVAKYREELGILSSSKRKKY</sequence>
<accession>A0A371J0W7</accession>
<dbReference type="InterPro" id="IPR007634">
    <property type="entry name" value="RNA_pol_sigma_54_DNA-bd"/>
</dbReference>
<dbReference type="GO" id="GO:0003677">
    <property type="term" value="F:DNA binding"/>
    <property type="evidence" value="ECO:0007669"/>
    <property type="project" value="UniProtKB-KW"/>
</dbReference>
<dbReference type="Proteomes" id="UP000215694">
    <property type="component" value="Unassembled WGS sequence"/>
</dbReference>
<dbReference type="OrthoDB" id="9814402at2"/>
<keyword evidence="8" id="KW-0804">Transcription</keyword>
<dbReference type="InterPro" id="IPR038709">
    <property type="entry name" value="RpoN_core-bd_sf"/>
</dbReference>
<dbReference type="InterPro" id="IPR007046">
    <property type="entry name" value="RNA_pol_sigma_54_core-bd"/>
</dbReference>
<keyword evidence="5" id="KW-0805">Transcription regulation</keyword>
<keyword evidence="3" id="KW-0808">Transferase</keyword>
<name>A0A371J0W7_9FIRM</name>
<evidence type="ECO:0000259" key="9">
    <source>
        <dbReference type="Pfam" id="PF04552"/>
    </source>
</evidence>